<name>A0ABV1IRC7_9FIRM</name>
<dbReference type="EMBL" id="JBBNIN010000001">
    <property type="protein sequence ID" value="MEQ2709768.1"/>
    <property type="molecule type" value="Genomic_DNA"/>
</dbReference>
<gene>
    <name evidence="3" type="ORF">AAAU51_01020</name>
</gene>
<evidence type="ECO:0000256" key="1">
    <source>
        <dbReference type="ARBA" id="ARBA00022448"/>
    </source>
</evidence>
<evidence type="ECO:0000256" key="2">
    <source>
        <dbReference type="ARBA" id="ARBA00023065"/>
    </source>
</evidence>
<dbReference type="InterPro" id="IPR036079">
    <property type="entry name" value="ATPase_csu/dsu_sf"/>
</dbReference>
<protein>
    <submittedName>
        <fullName evidence="3">V-type ATPase subunit</fullName>
    </submittedName>
</protein>
<organism evidence="3 4">
    <name type="scientific">Anaerostipes amylophilus</name>
    <dbReference type="NCBI Taxonomy" id="2981779"/>
    <lineage>
        <taxon>Bacteria</taxon>
        <taxon>Bacillati</taxon>
        <taxon>Bacillota</taxon>
        <taxon>Clostridia</taxon>
        <taxon>Lachnospirales</taxon>
        <taxon>Lachnospiraceae</taxon>
        <taxon>Anaerostipes</taxon>
    </lineage>
</organism>
<keyword evidence="1" id="KW-0813">Transport</keyword>
<dbReference type="PANTHER" id="PTHR38682">
    <property type="entry name" value="V-TYPE ATP SYNTHASE SUBUNIT C"/>
    <property type="match status" value="1"/>
</dbReference>
<dbReference type="InterPro" id="IPR050873">
    <property type="entry name" value="V-ATPase_V0D/AC39_subunit"/>
</dbReference>
<sequence length="355" mass="42504">MRDVMRYSGIVTKVAAMRAKLLKPQDYERLASMNTVTDIIEYLKQTKSYGKFINQMDESLYHRGNIEKVLIQSLYDDYTRLYRFADMQQKEFLKIFMKRYEVDLIRYCLRIVFNHSNVPFDLNYKKPFFDKYSKIRIDQLVTAKNIDHLVDYLKNTEYYAPLSRIRESGASTLADYELALDLYYFSMMWKARKGNWNKKDQEMLTKELGAKIDLLNLQWIYRAKKYYHMLAPDIYTLLIPIQHKLSNQEFKDLVEAPSVEEFTRRLNETYYGKKYEFGEQVQMESVVNECVEHILTIAYRNHPYSLASIQQYLFLKEEETYKITTALECIRYGLSQRETLQYLVRQQRRQGGNAS</sequence>
<dbReference type="SUPFAM" id="SSF103486">
    <property type="entry name" value="V-type ATP synthase subunit C"/>
    <property type="match status" value="1"/>
</dbReference>
<comment type="caution">
    <text evidence="3">The sequence shown here is derived from an EMBL/GenBank/DDBJ whole genome shotgun (WGS) entry which is preliminary data.</text>
</comment>
<dbReference type="Gene3D" id="1.10.132.50">
    <property type="entry name" value="ATP synthase (C/AC39) subunit, domain 3"/>
    <property type="match status" value="3"/>
</dbReference>
<keyword evidence="4" id="KW-1185">Reference proteome</keyword>
<dbReference type="PANTHER" id="PTHR38682:SF1">
    <property type="entry name" value="V-TYPE ATP SYNTHASE SUBUNIT C"/>
    <property type="match status" value="1"/>
</dbReference>
<dbReference type="Pfam" id="PF01992">
    <property type="entry name" value="vATP-synt_AC39"/>
    <property type="match status" value="1"/>
</dbReference>
<evidence type="ECO:0000313" key="3">
    <source>
        <dbReference type="EMBL" id="MEQ2709768.1"/>
    </source>
</evidence>
<evidence type="ECO:0000313" key="4">
    <source>
        <dbReference type="Proteomes" id="UP001482154"/>
    </source>
</evidence>
<dbReference type="InterPro" id="IPR044911">
    <property type="entry name" value="V-type_ATPase_csu/dsu_dom_3"/>
</dbReference>
<reference evidence="3 4" key="1">
    <citation type="submission" date="2024-04" db="EMBL/GenBank/DDBJ databases">
        <title>Human intestinal bacterial collection.</title>
        <authorList>
            <person name="Pauvert C."/>
            <person name="Hitch T.C.A."/>
            <person name="Clavel T."/>
        </authorList>
    </citation>
    <scope>NUCLEOTIDE SEQUENCE [LARGE SCALE GENOMIC DNA]</scope>
    <source>
        <strain evidence="3 4">CLA-AA-H249</strain>
    </source>
</reference>
<proteinExistence type="predicted"/>
<dbReference type="Proteomes" id="UP001482154">
    <property type="component" value="Unassembled WGS sequence"/>
</dbReference>
<accession>A0ABV1IRC7</accession>
<dbReference type="InterPro" id="IPR002843">
    <property type="entry name" value="ATPase_V0-cplx_csu/dsu"/>
</dbReference>
<dbReference type="RefSeq" id="WP_022375608.1">
    <property type="nucleotide sequence ID" value="NZ_JAOQJG010000005.1"/>
</dbReference>
<keyword evidence="2" id="KW-0406">Ion transport</keyword>